<dbReference type="InterPro" id="IPR041827">
    <property type="entry name" value="CpdB_N"/>
</dbReference>
<dbReference type="PROSITE" id="PS00785">
    <property type="entry name" value="5_NUCLEOTIDASE_1"/>
    <property type="match status" value="1"/>
</dbReference>
<comment type="catalytic activity">
    <reaction evidence="2">
        <text>a nucleoside 2',3'-cyclic phosphate + H2O = a nucleoside 3'-phosphate + H(+)</text>
        <dbReference type="Rhea" id="RHEA:19621"/>
        <dbReference type="ChEBI" id="CHEBI:15377"/>
        <dbReference type="ChEBI" id="CHEBI:15378"/>
        <dbReference type="ChEBI" id="CHEBI:66949"/>
        <dbReference type="ChEBI" id="CHEBI:66954"/>
        <dbReference type="EC" id="3.1.4.16"/>
    </reaction>
</comment>
<evidence type="ECO:0000256" key="9">
    <source>
        <dbReference type="ARBA" id="ARBA00022801"/>
    </source>
</evidence>
<dbReference type="Pfam" id="PF00149">
    <property type="entry name" value="Metallophos"/>
    <property type="match status" value="1"/>
</dbReference>
<dbReference type="InterPro" id="IPR008334">
    <property type="entry name" value="5'-Nucleotdase_C"/>
</dbReference>
<feature type="domain" description="Calcineurin-like phosphoesterase" evidence="12">
    <location>
        <begin position="10"/>
        <end position="243"/>
    </location>
</feature>
<dbReference type="EC" id="3.1.3.6" evidence="14"/>
<comment type="caution">
    <text evidence="14">The sequence shown here is derived from an EMBL/GenBank/DDBJ whole genome shotgun (WGS) entry which is preliminary data.</text>
</comment>
<dbReference type="SUPFAM" id="SSF56300">
    <property type="entry name" value="Metallo-dependent phosphatases"/>
    <property type="match status" value="1"/>
</dbReference>
<evidence type="ECO:0000259" key="12">
    <source>
        <dbReference type="Pfam" id="PF00149"/>
    </source>
</evidence>
<dbReference type="EC" id="3.1.4.16" evidence="14"/>
<keyword evidence="9 11" id="KW-0378">Hydrolase</keyword>
<evidence type="ECO:0000256" key="10">
    <source>
        <dbReference type="ARBA" id="ARBA00023268"/>
    </source>
</evidence>
<dbReference type="GO" id="GO:0008663">
    <property type="term" value="F:2',3'-cyclic-nucleotide 2'-phosphodiesterase activity"/>
    <property type="evidence" value="ECO:0007669"/>
    <property type="project" value="UniProtKB-EC"/>
</dbReference>
<evidence type="ECO:0000256" key="11">
    <source>
        <dbReference type="RuleBase" id="RU362119"/>
    </source>
</evidence>
<keyword evidence="15" id="KW-1185">Reference proteome</keyword>
<dbReference type="PANTHER" id="PTHR11575:SF6">
    <property type="entry name" value="2',3'-CYCLIC-NUCLEOTIDE 2'-PHOSPHODIESTERASE_3'-NUCLEOTIDASE"/>
    <property type="match status" value="1"/>
</dbReference>
<dbReference type="GO" id="GO:0008254">
    <property type="term" value="F:3'-nucleotidase activity"/>
    <property type="evidence" value="ECO:0007669"/>
    <property type="project" value="UniProtKB-EC"/>
</dbReference>
<gene>
    <name evidence="14" type="ORF">J2Z37_002357</name>
</gene>
<dbReference type="InterPro" id="IPR006146">
    <property type="entry name" value="5'-Nucleotdase_CS"/>
</dbReference>
<evidence type="ECO:0000256" key="1">
    <source>
        <dbReference type="ARBA" id="ARBA00000527"/>
    </source>
</evidence>
<comment type="cofactor">
    <cofactor evidence="3">
        <name>a divalent metal cation</name>
        <dbReference type="ChEBI" id="CHEBI:60240"/>
    </cofactor>
</comment>
<protein>
    <submittedName>
        <fullName evidence="14">2',3'-cyclic-nucleotide 2'-phosphodiesterase/3'-nucleotidase</fullName>
        <ecNumber evidence="14">3.1.3.6</ecNumber>
        <ecNumber evidence="14">3.1.4.16</ecNumber>
    </submittedName>
</protein>
<comment type="similarity">
    <text evidence="5 11">Belongs to the 5'-nucleotidase family.</text>
</comment>
<dbReference type="InterPro" id="IPR036907">
    <property type="entry name" value="5'-Nucleotdase_C_sf"/>
</dbReference>
<dbReference type="CDD" id="cd07410">
    <property type="entry name" value="MPP_CpdB_N"/>
    <property type="match status" value="1"/>
</dbReference>
<dbReference type="SUPFAM" id="SSF55816">
    <property type="entry name" value="5'-nucleotidase (syn. UDP-sugar hydrolase), C-terminal domain"/>
    <property type="match status" value="1"/>
</dbReference>
<sequence length="528" mass="60143">MTEAHQIKLTILETSDIHGNVLPIQYATNHPIERGLAKIATLIKKEREKEQNLILIDNGDLLQGSPLSYFHARIDNQPRDPMVTILNHLKYDAAVPGNHEFNYGPEVLHKAVQESDFPWLSANILDKDRGEPSFGKPYLIKTLENGVRVGIIGLTTHYIPHWENPKHIEQFDFLDALEALRPWVSYVKKKEKVDVLFVSYHGGFERDLEDGNPSEPLNGENQGYQICQEFPEIDVLLTGHQHRRIAGKQINQTLIVQPGSQGLFIGKVSLTLEKHEDEWRIVEKKSELLSVETATPDPQVLHLIQPYETRTQSWLDQPIGMVIGDLTIRNPMDVWLKDHPFIEFINKVQMTYGKADISSTALFDHQSAGFSSHVTMRDIVSNYIYPNTLRVLRLTGQDIKDALERSASFFQTYTGGDIEINPTFTTPKPQHYNYDMWEGIDYLINISRPIGERIVSLSYKGKPITMDGEYEVVMNNYRAVGGGDYPMYVGKPVVRDILIDVSELIANYILEKGTIEATLNNNWKVIVD</sequence>
<dbReference type="Gene3D" id="3.90.780.10">
    <property type="entry name" value="5'-Nucleotidase, C-terminal domain"/>
    <property type="match status" value="1"/>
</dbReference>
<evidence type="ECO:0000313" key="14">
    <source>
        <dbReference type="EMBL" id="MBP1932356.1"/>
    </source>
</evidence>
<keyword evidence="8 11" id="KW-0547">Nucleotide-binding</keyword>
<evidence type="ECO:0000313" key="15">
    <source>
        <dbReference type="Proteomes" id="UP001519343"/>
    </source>
</evidence>
<dbReference type="PANTHER" id="PTHR11575">
    <property type="entry name" value="5'-NUCLEOTIDASE-RELATED"/>
    <property type="match status" value="1"/>
</dbReference>
<evidence type="ECO:0000256" key="5">
    <source>
        <dbReference type="ARBA" id="ARBA00006654"/>
    </source>
</evidence>
<comment type="subcellular location">
    <subcellularLocation>
        <location evidence="4">Cell envelope</location>
    </subcellularLocation>
</comment>
<organism evidence="14 15">
    <name type="scientific">Ammoniphilus resinae</name>
    <dbReference type="NCBI Taxonomy" id="861532"/>
    <lineage>
        <taxon>Bacteria</taxon>
        <taxon>Bacillati</taxon>
        <taxon>Bacillota</taxon>
        <taxon>Bacilli</taxon>
        <taxon>Bacillales</taxon>
        <taxon>Paenibacillaceae</taxon>
        <taxon>Aneurinibacillus group</taxon>
        <taxon>Ammoniphilus</taxon>
    </lineage>
</organism>
<evidence type="ECO:0000256" key="3">
    <source>
        <dbReference type="ARBA" id="ARBA00001968"/>
    </source>
</evidence>
<feature type="domain" description="5'-Nucleotidase C-terminal" evidence="13">
    <location>
        <begin position="331"/>
        <end position="488"/>
    </location>
</feature>
<evidence type="ECO:0000256" key="8">
    <source>
        <dbReference type="ARBA" id="ARBA00022741"/>
    </source>
</evidence>
<dbReference type="Proteomes" id="UP001519343">
    <property type="component" value="Unassembled WGS sequence"/>
</dbReference>
<dbReference type="InterPro" id="IPR004843">
    <property type="entry name" value="Calcineurin-like_PHP"/>
</dbReference>
<reference evidence="14 15" key="1">
    <citation type="submission" date="2021-03" db="EMBL/GenBank/DDBJ databases">
        <title>Genomic Encyclopedia of Type Strains, Phase IV (KMG-IV): sequencing the most valuable type-strain genomes for metagenomic binning, comparative biology and taxonomic classification.</title>
        <authorList>
            <person name="Goeker M."/>
        </authorList>
    </citation>
    <scope>NUCLEOTIDE SEQUENCE [LARGE SCALE GENOMIC DNA]</scope>
    <source>
        <strain evidence="14 15">DSM 24738</strain>
    </source>
</reference>
<dbReference type="Pfam" id="PF02872">
    <property type="entry name" value="5_nucleotid_C"/>
    <property type="match status" value="1"/>
</dbReference>
<dbReference type="Gene3D" id="3.60.21.10">
    <property type="match status" value="1"/>
</dbReference>
<dbReference type="EMBL" id="JAGGKT010000006">
    <property type="protein sequence ID" value="MBP1932356.1"/>
    <property type="molecule type" value="Genomic_DNA"/>
</dbReference>
<evidence type="ECO:0000256" key="6">
    <source>
        <dbReference type="ARBA" id="ARBA00022723"/>
    </source>
</evidence>
<dbReference type="PRINTS" id="PR01607">
    <property type="entry name" value="APYRASEFAMLY"/>
</dbReference>
<keyword evidence="10" id="KW-0511">Multifunctional enzyme</keyword>
<evidence type="ECO:0000256" key="2">
    <source>
        <dbReference type="ARBA" id="ARBA00001730"/>
    </source>
</evidence>
<dbReference type="InterPro" id="IPR006179">
    <property type="entry name" value="5_nucleotidase/apyrase"/>
</dbReference>
<keyword evidence="6" id="KW-0479">Metal-binding</keyword>
<evidence type="ECO:0000259" key="13">
    <source>
        <dbReference type="Pfam" id="PF02872"/>
    </source>
</evidence>
<evidence type="ECO:0000256" key="7">
    <source>
        <dbReference type="ARBA" id="ARBA00022729"/>
    </source>
</evidence>
<evidence type="ECO:0000256" key="4">
    <source>
        <dbReference type="ARBA" id="ARBA00004196"/>
    </source>
</evidence>
<dbReference type="InterPro" id="IPR029052">
    <property type="entry name" value="Metallo-depent_PP-like"/>
</dbReference>
<comment type="catalytic activity">
    <reaction evidence="1">
        <text>a ribonucleoside 3'-phosphate + H2O = a ribonucleoside + phosphate</text>
        <dbReference type="Rhea" id="RHEA:10144"/>
        <dbReference type="ChEBI" id="CHEBI:13197"/>
        <dbReference type="ChEBI" id="CHEBI:15377"/>
        <dbReference type="ChEBI" id="CHEBI:18254"/>
        <dbReference type="ChEBI" id="CHEBI:43474"/>
        <dbReference type="EC" id="3.1.3.6"/>
    </reaction>
</comment>
<proteinExistence type="inferred from homology"/>
<name>A0ABS4GQ55_9BACL</name>
<keyword evidence="7" id="KW-0732">Signal</keyword>
<accession>A0ABS4GQ55</accession>
<dbReference type="RefSeq" id="WP_245203746.1">
    <property type="nucleotide sequence ID" value="NZ_JAGGKT010000006.1"/>
</dbReference>